<evidence type="ECO:0000313" key="3">
    <source>
        <dbReference type="EMBL" id="KAJ1527428.1"/>
    </source>
</evidence>
<reference evidence="3" key="1">
    <citation type="submission" date="2022-12" db="EMBL/GenBank/DDBJ databases">
        <title>Chromosome-level genome assembly of the bean flower thrips Megalurothrips usitatus.</title>
        <authorList>
            <person name="Ma L."/>
            <person name="Liu Q."/>
            <person name="Li H."/>
            <person name="Cai W."/>
        </authorList>
    </citation>
    <scope>NUCLEOTIDE SEQUENCE</scope>
    <source>
        <strain evidence="3">Cailab_2022a</strain>
    </source>
</reference>
<dbReference type="Proteomes" id="UP001075354">
    <property type="component" value="Chromosome 5"/>
</dbReference>
<evidence type="ECO:0000313" key="4">
    <source>
        <dbReference type="Proteomes" id="UP001075354"/>
    </source>
</evidence>
<dbReference type="EMBL" id="JAPTSV010000005">
    <property type="protein sequence ID" value="KAJ1527428.1"/>
    <property type="molecule type" value="Genomic_DNA"/>
</dbReference>
<protein>
    <recommendedName>
        <fullName evidence="2">BMP and activin membrane-bound inhibitor C-terminal domain-containing protein</fullName>
    </recommendedName>
</protein>
<dbReference type="Pfam" id="PF19337">
    <property type="entry name" value="BAMBI_C"/>
    <property type="match status" value="1"/>
</dbReference>
<dbReference type="AlphaFoldDB" id="A0AAV7XRV0"/>
<organism evidence="3 4">
    <name type="scientific">Megalurothrips usitatus</name>
    <name type="common">bean blossom thrips</name>
    <dbReference type="NCBI Taxonomy" id="439358"/>
    <lineage>
        <taxon>Eukaryota</taxon>
        <taxon>Metazoa</taxon>
        <taxon>Ecdysozoa</taxon>
        <taxon>Arthropoda</taxon>
        <taxon>Hexapoda</taxon>
        <taxon>Insecta</taxon>
        <taxon>Pterygota</taxon>
        <taxon>Neoptera</taxon>
        <taxon>Paraneoptera</taxon>
        <taxon>Thysanoptera</taxon>
        <taxon>Terebrantia</taxon>
        <taxon>Thripoidea</taxon>
        <taxon>Thripidae</taxon>
        <taxon>Megalurothrips</taxon>
    </lineage>
</organism>
<proteinExistence type="predicted"/>
<gene>
    <name evidence="3" type="ORF">ONE63_007410</name>
</gene>
<name>A0AAV7XRV0_9NEOP</name>
<sequence>MPSLLLCCTEDMCNHIDSPDSRMRTGAGSNGSEAAHAAVSGPAAVAGEAAAAAAAARSAEMWFKAATIAVPICGALILVLLIVLAVRLLRADGQHHRASKLSACAFPSDKKAPLLPGGTGVGWGHGLGLSHGQGVNRLDCPLPAPTPPKNHTLAKLNYSSASYDLLDLHKEDNLGLQRNVLLAPSGTPSAKSSYKQVLASFVPWGGGGGGTSSHGAPTNV</sequence>
<evidence type="ECO:0000256" key="1">
    <source>
        <dbReference type="SAM" id="Phobius"/>
    </source>
</evidence>
<evidence type="ECO:0000259" key="2">
    <source>
        <dbReference type="Pfam" id="PF19337"/>
    </source>
</evidence>
<accession>A0AAV7XRV0</accession>
<keyword evidence="1" id="KW-0812">Transmembrane</keyword>
<feature type="transmembrane region" description="Helical" evidence="1">
    <location>
        <begin position="68"/>
        <end position="89"/>
    </location>
</feature>
<keyword evidence="1" id="KW-0472">Membrane</keyword>
<keyword evidence="1" id="KW-1133">Transmembrane helix</keyword>
<comment type="caution">
    <text evidence="3">The sequence shown here is derived from an EMBL/GenBank/DDBJ whole genome shotgun (WGS) entry which is preliminary data.</text>
</comment>
<dbReference type="InterPro" id="IPR045806">
    <property type="entry name" value="BAMBI_C"/>
</dbReference>
<feature type="domain" description="BMP and activin membrane-bound inhibitor C-terminal" evidence="2">
    <location>
        <begin position="56"/>
        <end position="99"/>
    </location>
</feature>
<keyword evidence="4" id="KW-1185">Reference proteome</keyword>